<dbReference type="EMBL" id="SDRB02004953">
    <property type="protein sequence ID" value="THG15075.1"/>
    <property type="molecule type" value="Genomic_DNA"/>
</dbReference>
<proteinExistence type="inferred from homology"/>
<dbReference type="InterPro" id="IPR045053">
    <property type="entry name" value="MAN-like"/>
</dbReference>
<evidence type="ECO:0000256" key="3">
    <source>
        <dbReference type="ARBA" id="ARBA00012706"/>
    </source>
</evidence>
<comment type="caution">
    <text evidence="9">The sequence shown here is derived from an EMBL/GenBank/DDBJ whole genome shotgun (WGS) entry which is preliminary data.</text>
</comment>
<evidence type="ECO:0000256" key="2">
    <source>
        <dbReference type="ARBA" id="ARBA00005641"/>
    </source>
</evidence>
<evidence type="ECO:0000313" key="10">
    <source>
        <dbReference type="Proteomes" id="UP000306102"/>
    </source>
</evidence>
<feature type="transmembrane region" description="Helical" evidence="6">
    <location>
        <begin position="80"/>
        <end position="102"/>
    </location>
</feature>
<dbReference type="Gene3D" id="3.20.20.80">
    <property type="entry name" value="Glycosidases"/>
    <property type="match status" value="1"/>
</dbReference>
<evidence type="ECO:0000256" key="4">
    <source>
        <dbReference type="ARBA" id="ARBA00022801"/>
    </source>
</evidence>
<dbReference type="EC" id="3.2.1.78" evidence="3"/>
<feature type="signal peptide" evidence="7">
    <location>
        <begin position="1"/>
        <end position="26"/>
    </location>
</feature>
<dbReference type="PANTHER" id="PTHR31451">
    <property type="match status" value="1"/>
</dbReference>
<comment type="catalytic activity">
    <reaction evidence="1">
        <text>Random hydrolysis of (1-&gt;4)-beta-D-mannosidic linkages in mannans, galactomannans and glucomannans.</text>
        <dbReference type="EC" id="3.2.1.78"/>
    </reaction>
</comment>
<keyword evidence="10" id="KW-1185">Reference proteome</keyword>
<keyword evidence="6" id="KW-1133">Transmembrane helix</keyword>
<keyword evidence="5" id="KW-0326">Glycosidase</keyword>
<evidence type="ECO:0000313" key="9">
    <source>
        <dbReference type="EMBL" id="THG15075.1"/>
    </source>
</evidence>
<evidence type="ECO:0000259" key="8">
    <source>
        <dbReference type="Pfam" id="PF26410"/>
    </source>
</evidence>
<feature type="chain" id="PRO_5020893141" description="mannan endo-1,4-beta-mannosidase" evidence="7">
    <location>
        <begin position="27"/>
        <end position="485"/>
    </location>
</feature>
<keyword evidence="4" id="KW-0378">Hydrolase</keyword>
<sequence length="485" mass="54620">MSVGLKFWRCISLGAGFCTGLFCVRSSGGCCHPLRFCFSLELQSQGLSPSHLDGVVFVLVHHLQLLPTEGRSFDQIVQNLVLVLAWYGNLKALVLGATALEFQSEGLSSSHLDGVVFVFSSSPSVVAVLFFLLGLDFVIAEARRYGIKLVLSLVNNYDSFGGKKQYVNWARSQGQYLTSDDDFFRNPVVKGYYKNHVKTVLNRYNTMTGIVYKNDPTIMAWELMNEPRCTSDPSGRTIQGWVMEMASYVKSIDRNHLLEAGLEGFYGQTTPQRKRLNPGYNIGTDFIANNRIPGIDFATVHSYPDICYTSALESETSSLFSLFCICPRSVPSILVFRVLRVNTPTKLEYFRQEFSIPADVHLKLAGDSDTIMPTDHMMPFPIVAFTECGLRLPLHPLFPGKTWHLNRDFLIPSGLRPITYENGDHFPPYLNQQSVAHCDRDFLVPSGLRPITYENGDHFPPYLNQQSVAHCDRFFVPFRFEPGKV</sequence>
<feature type="transmembrane region" description="Helical" evidence="6">
    <location>
        <begin position="114"/>
        <end position="139"/>
    </location>
</feature>
<accession>A0A4S4EGW2</accession>
<dbReference type="AlphaFoldDB" id="A0A4S4EGW2"/>
<evidence type="ECO:0000256" key="1">
    <source>
        <dbReference type="ARBA" id="ARBA00001678"/>
    </source>
</evidence>
<dbReference type="PANTHER" id="PTHR31451:SF64">
    <property type="entry name" value="MANNAN ENDO-1,4-BETA-MANNOSIDASE 7"/>
    <property type="match status" value="1"/>
</dbReference>
<gene>
    <name evidence="9" type="ORF">TEA_023467</name>
</gene>
<keyword evidence="6" id="KW-0472">Membrane</keyword>
<feature type="domain" description="Glycoside hydrolase family 5" evidence="8">
    <location>
        <begin position="132"/>
        <end position="269"/>
    </location>
</feature>
<keyword evidence="7" id="KW-0732">Signal</keyword>
<evidence type="ECO:0000256" key="6">
    <source>
        <dbReference type="SAM" id="Phobius"/>
    </source>
</evidence>
<dbReference type="InterPro" id="IPR017853">
    <property type="entry name" value="GH"/>
</dbReference>
<comment type="similarity">
    <text evidence="2">Belongs to the glycosyl hydrolase 5 (cellulase A) family.</text>
</comment>
<dbReference type="GO" id="GO:0000272">
    <property type="term" value="P:polysaccharide catabolic process"/>
    <property type="evidence" value="ECO:0007669"/>
    <property type="project" value="InterPro"/>
</dbReference>
<dbReference type="GO" id="GO:0016985">
    <property type="term" value="F:mannan endo-1,4-beta-mannosidase activity"/>
    <property type="evidence" value="ECO:0007669"/>
    <property type="project" value="UniProtKB-EC"/>
</dbReference>
<protein>
    <recommendedName>
        <fullName evidence="3">mannan endo-1,4-beta-mannosidase</fullName>
        <ecNumber evidence="3">3.2.1.78</ecNumber>
    </recommendedName>
</protein>
<dbReference type="Proteomes" id="UP000306102">
    <property type="component" value="Unassembled WGS sequence"/>
</dbReference>
<dbReference type="SUPFAM" id="SSF51445">
    <property type="entry name" value="(Trans)glycosidases"/>
    <property type="match status" value="1"/>
</dbReference>
<keyword evidence="6" id="KW-0812">Transmembrane</keyword>
<dbReference type="InterPro" id="IPR001547">
    <property type="entry name" value="Glyco_hydro_5"/>
</dbReference>
<organism evidence="9 10">
    <name type="scientific">Camellia sinensis var. sinensis</name>
    <name type="common">China tea</name>
    <dbReference type="NCBI Taxonomy" id="542762"/>
    <lineage>
        <taxon>Eukaryota</taxon>
        <taxon>Viridiplantae</taxon>
        <taxon>Streptophyta</taxon>
        <taxon>Embryophyta</taxon>
        <taxon>Tracheophyta</taxon>
        <taxon>Spermatophyta</taxon>
        <taxon>Magnoliopsida</taxon>
        <taxon>eudicotyledons</taxon>
        <taxon>Gunneridae</taxon>
        <taxon>Pentapetalae</taxon>
        <taxon>asterids</taxon>
        <taxon>Ericales</taxon>
        <taxon>Theaceae</taxon>
        <taxon>Camellia</taxon>
    </lineage>
</organism>
<evidence type="ECO:0000256" key="7">
    <source>
        <dbReference type="SAM" id="SignalP"/>
    </source>
</evidence>
<dbReference type="Pfam" id="PF26410">
    <property type="entry name" value="GH5_mannosidase"/>
    <property type="match status" value="1"/>
</dbReference>
<name>A0A4S4EGW2_CAMSN</name>
<reference evidence="9 10" key="1">
    <citation type="journal article" date="2018" name="Proc. Natl. Acad. Sci. U.S.A.">
        <title>Draft genome sequence of Camellia sinensis var. sinensis provides insights into the evolution of the tea genome and tea quality.</title>
        <authorList>
            <person name="Wei C."/>
            <person name="Yang H."/>
            <person name="Wang S."/>
            <person name="Zhao J."/>
            <person name="Liu C."/>
            <person name="Gao L."/>
            <person name="Xia E."/>
            <person name="Lu Y."/>
            <person name="Tai Y."/>
            <person name="She G."/>
            <person name="Sun J."/>
            <person name="Cao H."/>
            <person name="Tong W."/>
            <person name="Gao Q."/>
            <person name="Li Y."/>
            <person name="Deng W."/>
            <person name="Jiang X."/>
            <person name="Wang W."/>
            <person name="Chen Q."/>
            <person name="Zhang S."/>
            <person name="Li H."/>
            <person name="Wu J."/>
            <person name="Wang P."/>
            <person name="Li P."/>
            <person name="Shi C."/>
            <person name="Zheng F."/>
            <person name="Jian J."/>
            <person name="Huang B."/>
            <person name="Shan D."/>
            <person name="Shi M."/>
            <person name="Fang C."/>
            <person name="Yue Y."/>
            <person name="Li F."/>
            <person name="Li D."/>
            <person name="Wei S."/>
            <person name="Han B."/>
            <person name="Jiang C."/>
            <person name="Yin Y."/>
            <person name="Xia T."/>
            <person name="Zhang Z."/>
            <person name="Bennetzen J.L."/>
            <person name="Zhao S."/>
            <person name="Wan X."/>
        </authorList>
    </citation>
    <scope>NUCLEOTIDE SEQUENCE [LARGE SCALE GENOMIC DNA]</scope>
    <source>
        <strain evidence="10">cv. Shuchazao</strain>
        <tissue evidence="9">Leaf</tissue>
    </source>
</reference>
<evidence type="ECO:0000256" key="5">
    <source>
        <dbReference type="ARBA" id="ARBA00023295"/>
    </source>
</evidence>
<dbReference type="STRING" id="542762.A0A4S4EGW2"/>